<proteinExistence type="predicted"/>
<dbReference type="EMBL" id="CAJNOO010001323">
    <property type="protein sequence ID" value="CAF1135005.1"/>
    <property type="molecule type" value="Genomic_DNA"/>
</dbReference>
<dbReference type="Proteomes" id="UP000663882">
    <property type="component" value="Unassembled WGS sequence"/>
</dbReference>
<reference evidence="1" key="1">
    <citation type="submission" date="2021-02" db="EMBL/GenBank/DDBJ databases">
        <authorList>
            <person name="Nowell W R."/>
        </authorList>
    </citation>
    <scope>NUCLEOTIDE SEQUENCE</scope>
</reference>
<dbReference type="AlphaFoldDB" id="A0A814RLH0"/>
<evidence type="ECO:0000313" key="2">
    <source>
        <dbReference type="Proteomes" id="UP000663882"/>
    </source>
</evidence>
<name>A0A814RLH0_9BILA</name>
<comment type="caution">
    <text evidence="1">The sequence shown here is derived from an EMBL/GenBank/DDBJ whole genome shotgun (WGS) entry which is preliminary data.</text>
</comment>
<organism evidence="1 2">
    <name type="scientific">Rotaria sordida</name>
    <dbReference type="NCBI Taxonomy" id="392033"/>
    <lineage>
        <taxon>Eukaryota</taxon>
        <taxon>Metazoa</taxon>
        <taxon>Spiralia</taxon>
        <taxon>Gnathifera</taxon>
        <taxon>Rotifera</taxon>
        <taxon>Eurotatoria</taxon>
        <taxon>Bdelloidea</taxon>
        <taxon>Philodinida</taxon>
        <taxon>Philodinidae</taxon>
        <taxon>Rotaria</taxon>
    </lineage>
</organism>
<evidence type="ECO:0000313" key="1">
    <source>
        <dbReference type="EMBL" id="CAF1135005.1"/>
    </source>
</evidence>
<gene>
    <name evidence="1" type="ORF">RFH988_LOCUS21074</name>
</gene>
<sequence>MYFLLFLKYIHRIAPTPTFRLATMSTSQQSQQFIITTAANSLPISQAMTTTGLINNSSMYNSDTTVNQSYPSFIRSTLPSNVLRLTVVRK</sequence>
<protein>
    <submittedName>
        <fullName evidence="1">Uncharacterized protein</fullName>
    </submittedName>
</protein>
<accession>A0A814RLH0</accession>